<evidence type="ECO:0000313" key="1">
    <source>
        <dbReference type="EMBL" id="RNA00696.1"/>
    </source>
</evidence>
<organism evidence="1 2">
    <name type="scientific">Brachionus plicatilis</name>
    <name type="common">Marine rotifer</name>
    <name type="synonym">Brachionus muelleri</name>
    <dbReference type="NCBI Taxonomy" id="10195"/>
    <lineage>
        <taxon>Eukaryota</taxon>
        <taxon>Metazoa</taxon>
        <taxon>Spiralia</taxon>
        <taxon>Gnathifera</taxon>
        <taxon>Rotifera</taxon>
        <taxon>Eurotatoria</taxon>
        <taxon>Monogononta</taxon>
        <taxon>Pseudotrocha</taxon>
        <taxon>Ploima</taxon>
        <taxon>Brachionidae</taxon>
        <taxon>Brachionus</taxon>
    </lineage>
</organism>
<name>A0A3M7PNJ7_BRAPC</name>
<sequence>KEYSPKANINGLSTRYSRCFGVSRIKLWSEYSLKFIIDKLPSKICTYNNKNEIFKLDAFLSRFSDLLAEVRGMLNFHRRHNIEDILDLFSFTCKSDSTFSFFNN</sequence>
<accession>A0A3M7PNJ7</accession>
<protein>
    <submittedName>
        <fullName evidence="1">Uncharacterized protein</fullName>
    </submittedName>
</protein>
<dbReference type="AlphaFoldDB" id="A0A3M7PNJ7"/>
<reference evidence="1 2" key="1">
    <citation type="journal article" date="2018" name="Sci. Rep.">
        <title>Genomic signatures of local adaptation to the degree of environmental predictability in rotifers.</title>
        <authorList>
            <person name="Franch-Gras L."/>
            <person name="Hahn C."/>
            <person name="Garcia-Roger E.M."/>
            <person name="Carmona M.J."/>
            <person name="Serra M."/>
            <person name="Gomez A."/>
        </authorList>
    </citation>
    <scope>NUCLEOTIDE SEQUENCE [LARGE SCALE GENOMIC DNA]</scope>
    <source>
        <strain evidence="1">HYR1</strain>
    </source>
</reference>
<proteinExistence type="predicted"/>
<evidence type="ECO:0000313" key="2">
    <source>
        <dbReference type="Proteomes" id="UP000276133"/>
    </source>
</evidence>
<gene>
    <name evidence="1" type="ORF">BpHYR1_051738</name>
</gene>
<feature type="non-terminal residue" evidence="1">
    <location>
        <position position="1"/>
    </location>
</feature>
<dbReference type="EMBL" id="REGN01009635">
    <property type="protein sequence ID" value="RNA00696.1"/>
    <property type="molecule type" value="Genomic_DNA"/>
</dbReference>
<keyword evidence="2" id="KW-1185">Reference proteome</keyword>
<dbReference type="Proteomes" id="UP000276133">
    <property type="component" value="Unassembled WGS sequence"/>
</dbReference>
<comment type="caution">
    <text evidence="1">The sequence shown here is derived from an EMBL/GenBank/DDBJ whole genome shotgun (WGS) entry which is preliminary data.</text>
</comment>